<comment type="caution">
    <text evidence="1">The sequence shown here is derived from an EMBL/GenBank/DDBJ whole genome shotgun (WGS) entry which is preliminary data.</text>
</comment>
<evidence type="ECO:0000313" key="1">
    <source>
        <dbReference type="EMBL" id="NML63714.1"/>
    </source>
</evidence>
<reference evidence="1 2" key="1">
    <citation type="submission" date="2020-04" db="EMBL/GenBank/DDBJ databases">
        <title>Hymenobacter polaris sp. nov., isolated from Arctic soil.</title>
        <authorList>
            <person name="Dahal R.H."/>
        </authorList>
    </citation>
    <scope>NUCLEOTIDE SEQUENCE [LARGE SCALE GENOMIC DNA]</scope>
    <source>
        <strain evidence="1 2">RP-2-7</strain>
    </source>
</reference>
<dbReference type="AlphaFoldDB" id="A0A7Y0AAD2"/>
<keyword evidence="2" id="KW-1185">Reference proteome</keyword>
<evidence type="ECO:0000313" key="2">
    <source>
        <dbReference type="Proteomes" id="UP000559626"/>
    </source>
</evidence>
<dbReference type="PROSITE" id="PS51257">
    <property type="entry name" value="PROKAR_LIPOPROTEIN"/>
    <property type="match status" value="1"/>
</dbReference>
<evidence type="ECO:0008006" key="3">
    <source>
        <dbReference type="Google" id="ProtNLM"/>
    </source>
</evidence>
<organism evidence="1 2">
    <name type="scientific">Hymenobacter polaris</name>
    <dbReference type="NCBI Taxonomy" id="2682546"/>
    <lineage>
        <taxon>Bacteria</taxon>
        <taxon>Pseudomonadati</taxon>
        <taxon>Bacteroidota</taxon>
        <taxon>Cytophagia</taxon>
        <taxon>Cytophagales</taxon>
        <taxon>Hymenobacteraceae</taxon>
        <taxon>Hymenobacter</taxon>
    </lineage>
</organism>
<proteinExistence type="predicted"/>
<protein>
    <recommendedName>
        <fullName evidence="3">Lipoprotein</fullName>
    </recommendedName>
</protein>
<sequence>MTTFTRMLSSSVIKRHNNLMVCCLLTGLFACNTNVGRQEHGVRQAVSPDSVVLTAASQRQEKNEKVESNSDCIRGQAEPVLRKEYFPTTTFVLQSDSLTAVETASIDNGDKLVVTNWGCEYYVLTFRFETSRFKADTSNLKYWYVAGGKLMNEIQRGINAPIDIKKGVQAFTKHLAENSSHLKLQTEIDFGGEEIRDYVTLDSITKTQHGRFAVVVSFVTGPL</sequence>
<dbReference type="Proteomes" id="UP000559626">
    <property type="component" value="Unassembled WGS sequence"/>
</dbReference>
<gene>
    <name evidence="1" type="ORF">HHL22_00680</name>
</gene>
<dbReference type="RefSeq" id="WP_169529057.1">
    <property type="nucleotide sequence ID" value="NZ_JABBGH010000001.1"/>
</dbReference>
<dbReference type="EMBL" id="JABBGH010000001">
    <property type="protein sequence ID" value="NML63714.1"/>
    <property type="molecule type" value="Genomic_DNA"/>
</dbReference>
<accession>A0A7Y0AAD2</accession>
<name>A0A7Y0AAD2_9BACT</name>